<gene>
    <name evidence="1" type="ORF">I9W82_000093</name>
</gene>
<keyword evidence="2" id="KW-1185">Reference proteome</keyword>
<dbReference type="Pfam" id="PF05742">
    <property type="entry name" value="TANGO2"/>
    <property type="match status" value="1"/>
</dbReference>
<dbReference type="GO" id="GO:0005794">
    <property type="term" value="C:Golgi apparatus"/>
    <property type="evidence" value="ECO:0007669"/>
    <property type="project" value="TreeGrafter"/>
</dbReference>
<dbReference type="GO" id="GO:0009306">
    <property type="term" value="P:protein secretion"/>
    <property type="evidence" value="ECO:0007669"/>
    <property type="project" value="TreeGrafter"/>
</dbReference>
<proteinExistence type="predicted"/>
<organism evidence="1 2">
    <name type="scientific">Candida metapsilosis</name>
    <dbReference type="NCBI Taxonomy" id="273372"/>
    <lineage>
        <taxon>Eukaryota</taxon>
        <taxon>Fungi</taxon>
        <taxon>Dikarya</taxon>
        <taxon>Ascomycota</taxon>
        <taxon>Saccharomycotina</taxon>
        <taxon>Pichiomycetes</taxon>
        <taxon>Debaryomycetaceae</taxon>
        <taxon>Candida/Lodderomyces clade</taxon>
        <taxon>Candida</taxon>
    </lineage>
</organism>
<evidence type="ECO:0000313" key="2">
    <source>
        <dbReference type="Proteomes" id="UP000669133"/>
    </source>
</evidence>
<dbReference type="GO" id="GO:0007030">
    <property type="term" value="P:Golgi organization"/>
    <property type="evidence" value="ECO:0007669"/>
    <property type="project" value="TreeGrafter"/>
</dbReference>
<sequence>MCITIATTDHPDYPFILLSNRDEFFRRPTKPAQFRKINDDEKVLAPLDLARPEHGTWIGVTTKGKIAVLVNYRDMDTESTIKQVSRGVLPLSYLESTKSDDEWRDSFSSEMQNGNAALDLKNIGGFTLLYGSLRGHHPGGGVDHLNILSNKGHHGRVFEKDVSQQEIDELDHISTKTTFGLSNSLYNDPWKKVDLGERMLKDLVASSVKKHQTQDQLVEDCFKLLSHDTYDRAILKQHDFDVKVMALRNSIFIPPVKREGVESHLVSIGDYYGTRTQTIIVLDKLGNLNYYERNLHSSDVPIVDKPLITSRYTFNIYGD</sequence>
<dbReference type="OrthoDB" id="191601at2759"/>
<dbReference type="EMBL" id="JAEOAQ010000001">
    <property type="protein sequence ID" value="KAG5421003.1"/>
    <property type="molecule type" value="Genomic_DNA"/>
</dbReference>
<name>A0A8H7ZFR2_9ASCO</name>
<dbReference type="AlphaFoldDB" id="A0A8H7ZFR2"/>
<dbReference type="InterPro" id="IPR008551">
    <property type="entry name" value="TANGO2"/>
</dbReference>
<reference evidence="1 2" key="1">
    <citation type="submission" date="2020-12" db="EMBL/GenBank/DDBJ databases">
        <title>Effect of drift, selection, and recombination on the evolution of hybrid genomes in Candida yeast pathogens.</title>
        <authorList>
            <person name="Mixao V."/>
            <person name="Ksiezopolska E."/>
            <person name="Saus E."/>
            <person name="Boekhout T."/>
            <person name="Gacser A."/>
            <person name="Gabaldon T."/>
        </authorList>
    </citation>
    <scope>NUCLEOTIDE SEQUENCE [LARGE SCALE GENOMIC DNA]</scope>
    <source>
        <strain evidence="1 2">BP57</strain>
    </source>
</reference>
<evidence type="ECO:0008006" key="3">
    <source>
        <dbReference type="Google" id="ProtNLM"/>
    </source>
</evidence>
<dbReference type="PANTHER" id="PTHR17985:SF8">
    <property type="entry name" value="TRANSPORT AND GOLGI ORGANIZATION PROTEIN 2 HOMOLOG"/>
    <property type="match status" value="1"/>
</dbReference>
<comment type="caution">
    <text evidence="1">The sequence shown here is derived from an EMBL/GenBank/DDBJ whole genome shotgun (WGS) entry which is preliminary data.</text>
</comment>
<dbReference type="Proteomes" id="UP000669133">
    <property type="component" value="Unassembled WGS sequence"/>
</dbReference>
<dbReference type="RefSeq" id="XP_067550119.1">
    <property type="nucleotide sequence ID" value="XM_067695346.1"/>
</dbReference>
<accession>A0A8H7ZFR2</accession>
<dbReference type="GeneID" id="93648722"/>
<evidence type="ECO:0000313" key="1">
    <source>
        <dbReference type="EMBL" id="KAG5421003.1"/>
    </source>
</evidence>
<protein>
    <recommendedName>
        <fullName evidence="3">DUF833-domain-containing protein</fullName>
    </recommendedName>
</protein>
<dbReference type="PANTHER" id="PTHR17985">
    <property type="entry name" value="SER/THR-RICH PROTEIN T10 IN DGCR REGION"/>
    <property type="match status" value="1"/>
</dbReference>